<organism evidence="1 2">
    <name type="scientific">Candidatus Gottesmanbacteria bacterium RIFOXYB1_FULL_47_11</name>
    <dbReference type="NCBI Taxonomy" id="1798401"/>
    <lineage>
        <taxon>Bacteria</taxon>
        <taxon>Candidatus Gottesmaniibacteriota</taxon>
    </lineage>
</organism>
<dbReference type="AlphaFoldDB" id="A0A1F6BFB4"/>
<sequence>MTPPHIPQFNPEAHEAAQHEATMLLLGHISDAFSSCGTKIMNVKDPELATAVTAFENAEDSIAYVLNNPDATITLSPRATRPDDKIKIFPGEHAGVSIQIVTPTGVIARVNFYGGLRDSQHASDQHDMDKTLRHSHATRTDAVASQPTQINLHMFSPGHVEPFLDIWMISRPNKIQLTTFKFEGPHDVNVAITDTDYGFKTITSGLHKSMKNLMLMVPNPFSPRA</sequence>
<accession>A0A1F6BFB4</accession>
<reference evidence="1 2" key="1">
    <citation type="journal article" date="2016" name="Nat. Commun.">
        <title>Thousands of microbial genomes shed light on interconnected biogeochemical processes in an aquifer system.</title>
        <authorList>
            <person name="Anantharaman K."/>
            <person name="Brown C.T."/>
            <person name="Hug L.A."/>
            <person name="Sharon I."/>
            <person name="Castelle C.J."/>
            <person name="Probst A.J."/>
            <person name="Thomas B.C."/>
            <person name="Singh A."/>
            <person name="Wilkins M.J."/>
            <person name="Karaoz U."/>
            <person name="Brodie E.L."/>
            <person name="Williams K.H."/>
            <person name="Hubbard S.S."/>
            <person name="Banfield J.F."/>
        </authorList>
    </citation>
    <scope>NUCLEOTIDE SEQUENCE [LARGE SCALE GENOMIC DNA]</scope>
</reference>
<dbReference type="EMBL" id="MFKE01000011">
    <property type="protein sequence ID" value="OGG35636.1"/>
    <property type="molecule type" value="Genomic_DNA"/>
</dbReference>
<proteinExistence type="predicted"/>
<dbReference type="Proteomes" id="UP000176186">
    <property type="component" value="Unassembled WGS sequence"/>
</dbReference>
<comment type="caution">
    <text evidence="1">The sequence shown here is derived from an EMBL/GenBank/DDBJ whole genome shotgun (WGS) entry which is preliminary data.</text>
</comment>
<dbReference type="STRING" id="1798401.A2363_05190"/>
<gene>
    <name evidence="1" type="ORF">A2363_05190</name>
</gene>
<protein>
    <submittedName>
        <fullName evidence="1">Uncharacterized protein</fullName>
    </submittedName>
</protein>
<evidence type="ECO:0000313" key="2">
    <source>
        <dbReference type="Proteomes" id="UP000176186"/>
    </source>
</evidence>
<name>A0A1F6BFB4_9BACT</name>
<evidence type="ECO:0000313" key="1">
    <source>
        <dbReference type="EMBL" id="OGG35636.1"/>
    </source>
</evidence>